<evidence type="ECO:0000256" key="5">
    <source>
        <dbReference type="ARBA" id="ARBA00022840"/>
    </source>
</evidence>
<protein>
    <recommendedName>
        <fullName evidence="8">Cytosolic Fe-S cluster assembly factor NUBP1 homolog</fullName>
    </recommendedName>
</protein>
<feature type="binding site" evidence="8">
    <location>
        <position position="242"/>
    </location>
    <ligand>
        <name>[4Fe-4S] cluster</name>
        <dbReference type="ChEBI" id="CHEBI:49883"/>
        <label>2</label>
        <note>ligand shared with heterodimeric partner</note>
    </ligand>
</feature>
<gene>
    <name evidence="9" type="ORF">Zmor_011923</name>
</gene>
<keyword evidence="3 8" id="KW-0479">Metal-binding</keyword>
<dbReference type="GO" id="GO:0005524">
    <property type="term" value="F:ATP binding"/>
    <property type="evidence" value="ECO:0007669"/>
    <property type="project" value="UniProtKB-KW"/>
</dbReference>
<reference evidence="9" key="1">
    <citation type="journal article" date="2023" name="G3 (Bethesda)">
        <title>Whole genome assemblies of Zophobas morio and Tenebrio molitor.</title>
        <authorList>
            <person name="Kaur S."/>
            <person name="Stinson S.A."/>
            <person name="diCenzo G.C."/>
        </authorList>
    </citation>
    <scope>NUCLEOTIDE SEQUENCE</scope>
    <source>
        <strain evidence="9">QUZm001</strain>
    </source>
</reference>
<feature type="binding site" evidence="8">
    <location>
        <position position="239"/>
    </location>
    <ligand>
        <name>[4Fe-4S] cluster</name>
        <dbReference type="ChEBI" id="CHEBI:49883"/>
        <label>2</label>
        <note>ligand shared with heterodimeric partner</note>
    </ligand>
</feature>
<feature type="binding site" evidence="8">
    <location>
        <begin position="67"/>
        <end position="74"/>
    </location>
    <ligand>
        <name>ATP</name>
        <dbReference type="ChEBI" id="CHEBI:30616"/>
    </ligand>
</feature>
<dbReference type="AlphaFoldDB" id="A0AA38LZP6"/>
<dbReference type="GO" id="GO:0005829">
    <property type="term" value="C:cytosol"/>
    <property type="evidence" value="ECO:0007669"/>
    <property type="project" value="TreeGrafter"/>
</dbReference>
<evidence type="ECO:0000313" key="10">
    <source>
        <dbReference type="Proteomes" id="UP001168821"/>
    </source>
</evidence>
<dbReference type="PANTHER" id="PTHR23264">
    <property type="entry name" value="NUCLEOTIDE-BINDING PROTEIN NBP35 YEAST -RELATED"/>
    <property type="match status" value="1"/>
</dbReference>
<dbReference type="GO" id="GO:0046872">
    <property type="term" value="F:metal ion binding"/>
    <property type="evidence" value="ECO:0007669"/>
    <property type="project" value="UniProtKB-KW"/>
</dbReference>
<evidence type="ECO:0000256" key="4">
    <source>
        <dbReference type="ARBA" id="ARBA00022741"/>
    </source>
</evidence>
<evidence type="ECO:0000313" key="9">
    <source>
        <dbReference type="EMBL" id="KAJ3616359.1"/>
    </source>
</evidence>
<keyword evidence="4 8" id="KW-0547">Nucleotide-binding</keyword>
<dbReference type="GO" id="GO:0051539">
    <property type="term" value="F:4 iron, 4 sulfur cluster binding"/>
    <property type="evidence" value="ECO:0007669"/>
    <property type="project" value="UniProtKB-UniRule"/>
</dbReference>
<dbReference type="InterPro" id="IPR027417">
    <property type="entry name" value="P-loop_NTPase"/>
</dbReference>
<dbReference type="HAMAP" id="MF_03038">
    <property type="entry name" value="NUBP1"/>
    <property type="match status" value="1"/>
</dbReference>
<comment type="subcellular location">
    <subcellularLocation>
        <location evidence="8">Cytoplasm</location>
    </subcellularLocation>
</comment>
<feature type="binding site" evidence="8">
    <location>
        <position position="30"/>
    </location>
    <ligand>
        <name>[4Fe-4S] cluster</name>
        <dbReference type="ChEBI" id="CHEBI:49883"/>
        <label>1</label>
    </ligand>
</feature>
<comment type="caution">
    <text evidence="9">The sequence shown here is derived from an EMBL/GenBank/DDBJ whole genome shotgun (WGS) entry which is preliminary data.</text>
</comment>
<dbReference type="GO" id="GO:0016226">
    <property type="term" value="P:iron-sulfur cluster assembly"/>
    <property type="evidence" value="ECO:0007669"/>
    <property type="project" value="UniProtKB-UniRule"/>
</dbReference>
<dbReference type="Gene3D" id="3.40.50.300">
    <property type="entry name" value="P-loop containing nucleotide triphosphate hydrolases"/>
    <property type="match status" value="1"/>
</dbReference>
<proteinExistence type="inferred from homology"/>
<accession>A0AA38LZP6</accession>
<dbReference type="Proteomes" id="UP001168821">
    <property type="component" value="Unassembled WGS sequence"/>
</dbReference>
<evidence type="ECO:0000256" key="7">
    <source>
        <dbReference type="ARBA" id="ARBA00023014"/>
    </source>
</evidence>
<evidence type="ECO:0000256" key="3">
    <source>
        <dbReference type="ARBA" id="ARBA00022723"/>
    </source>
</evidence>
<evidence type="ECO:0000256" key="2">
    <source>
        <dbReference type="ARBA" id="ARBA00022490"/>
    </source>
</evidence>
<evidence type="ECO:0000256" key="6">
    <source>
        <dbReference type="ARBA" id="ARBA00023004"/>
    </source>
</evidence>
<dbReference type="GO" id="GO:0140663">
    <property type="term" value="F:ATP-dependent FeS chaperone activity"/>
    <property type="evidence" value="ECO:0007669"/>
    <property type="project" value="InterPro"/>
</dbReference>
<dbReference type="CDD" id="cd02037">
    <property type="entry name" value="Mrp_NBP35"/>
    <property type="match status" value="1"/>
</dbReference>
<keyword evidence="6 8" id="KW-0408">Iron</keyword>
<evidence type="ECO:0000256" key="8">
    <source>
        <dbReference type="HAMAP-Rule" id="MF_03038"/>
    </source>
</evidence>
<dbReference type="HAMAP" id="MF_02040">
    <property type="entry name" value="Mrp_NBP35"/>
    <property type="match status" value="1"/>
</dbReference>
<dbReference type="SUPFAM" id="SSF52540">
    <property type="entry name" value="P-loop containing nucleoside triphosphate hydrolases"/>
    <property type="match status" value="1"/>
</dbReference>
<comment type="function">
    <text evidence="8">Component of the cytosolic iron-sulfur (Fe/S) protein assembly (CIA) machinery. Required for maturation of extramitochondrial Fe-S proteins. The NUBP1-NUBP2 heterotetramer forms a Fe-S scaffold complex, mediating the de novo assembly of an Fe-S cluster and its transfer to target apoproteins.</text>
</comment>
<dbReference type="InterPro" id="IPR019591">
    <property type="entry name" value="Mrp/NBP35_ATP-bd"/>
</dbReference>
<keyword evidence="10" id="KW-1185">Reference proteome</keyword>
<feature type="binding site" evidence="8">
    <location>
        <position position="27"/>
    </location>
    <ligand>
        <name>[4Fe-4S] cluster</name>
        <dbReference type="ChEBI" id="CHEBI:49883"/>
        <label>1</label>
    </ligand>
</feature>
<organism evidence="9 10">
    <name type="scientific">Zophobas morio</name>
    <dbReference type="NCBI Taxonomy" id="2755281"/>
    <lineage>
        <taxon>Eukaryota</taxon>
        <taxon>Metazoa</taxon>
        <taxon>Ecdysozoa</taxon>
        <taxon>Arthropoda</taxon>
        <taxon>Hexapoda</taxon>
        <taxon>Insecta</taxon>
        <taxon>Pterygota</taxon>
        <taxon>Neoptera</taxon>
        <taxon>Endopterygota</taxon>
        <taxon>Coleoptera</taxon>
        <taxon>Polyphaga</taxon>
        <taxon>Cucujiformia</taxon>
        <taxon>Tenebrionidae</taxon>
        <taxon>Zophobas</taxon>
    </lineage>
</organism>
<dbReference type="EMBL" id="JALNTZ010003600">
    <property type="protein sequence ID" value="KAJ3616359.1"/>
    <property type="molecule type" value="Genomic_DNA"/>
</dbReference>
<dbReference type="FunFam" id="3.40.50.300:FF:001119">
    <property type="entry name" value="Iron-sulfur cluster carrier protein"/>
    <property type="match status" value="1"/>
</dbReference>
<evidence type="ECO:0000256" key="1">
    <source>
        <dbReference type="ARBA" id="ARBA00022485"/>
    </source>
</evidence>
<comment type="cofactor">
    <cofactor evidence="8">
        <name>[4Fe-4S] cluster</name>
        <dbReference type="ChEBI" id="CHEBI:49883"/>
    </cofactor>
    <text evidence="8">Binds 4 [4Fe-4S] clusters per heterotetramer. Contains two stable clusters in the N-termini of NUBP1 and two labile, bridging clusters between subunits of the NUBP1-NUBP2 heterotetramer.</text>
</comment>
<keyword evidence="5 8" id="KW-0067">ATP-binding</keyword>
<sequence length="310" mass="33465">MYLKLTRRKFLDCPGTNSEDAGKSEACQGCPNQGICSTGIPVAPDSDMEAIRERMSTIKNKIIILSGKGGVGKSTVSTQLAFTLSRDKNIEVGLLDIDICGPSIPLTLGLQGEQVHCSGSGWQPVFVSENLCAMSIGFLLPRADEPVIWRGPKKNGLIRQFLREVEWGSLEYLLIDAPPGTSDEHLSIVQLLKEDLTGAVVVATPQSISLLDVRKEINFCKKVGLPLIGVVENMSGFVCQHCKKSSELFTSSEGGAERMASAMGCPFLGRISVDPRVGRCTDSGLSYVDAYEDQPVAVQFLSLAKSISFF</sequence>
<dbReference type="InterPro" id="IPR033756">
    <property type="entry name" value="YlxH/NBP35"/>
</dbReference>
<comment type="subunit">
    <text evidence="8">Heterotetramer of 2 NUBP1 and 2 NUBP2 chains.</text>
</comment>
<feature type="binding site" evidence="8">
    <location>
        <position position="13"/>
    </location>
    <ligand>
        <name>[4Fe-4S] cluster</name>
        <dbReference type="ChEBI" id="CHEBI:49883"/>
        <label>1</label>
    </ligand>
</feature>
<keyword evidence="2 8" id="KW-0963">Cytoplasm</keyword>
<feature type="binding site" evidence="8">
    <location>
        <position position="36"/>
    </location>
    <ligand>
        <name>[4Fe-4S] cluster</name>
        <dbReference type="ChEBI" id="CHEBI:49883"/>
        <label>1</label>
    </ligand>
</feature>
<comment type="similarity">
    <text evidence="8">Belongs to the Mrp/NBP35 ATP-binding proteins family. NUBP1/NBP35 subfamily.</text>
</comment>
<keyword evidence="1 8" id="KW-0004">4Fe-4S</keyword>
<name>A0AA38LZP6_9CUCU</name>
<keyword evidence="7 8" id="KW-0411">Iron-sulfur</keyword>
<dbReference type="PANTHER" id="PTHR23264:SF35">
    <property type="entry name" value="CYTOSOLIC FE-S CLUSTER ASSEMBLY FACTOR NUBP1"/>
    <property type="match status" value="1"/>
</dbReference>
<dbReference type="Pfam" id="PF10609">
    <property type="entry name" value="ParA"/>
    <property type="match status" value="1"/>
</dbReference>
<dbReference type="InterPro" id="IPR028601">
    <property type="entry name" value="NUBP1/Nbp35"/>
</dbReference>